<dbReference type="Pfam" id="PF05137">
    <property type="entry name" value="PilN"/>
    <property type="match status" value="1"/>
</dbReference>
<feature type="transmembrane region" description="Helical" evidence="1">
    <location>
        <begin position="21"/>
        <end position="43"/>
    </location>
</feature>
<accession>A0A2H0V6M2</accession>
<evidence type="ECO:0008006" key="4">
    <source>
        <dbReference type="Google" id="ProtNLM"/>
    </source>
</evidence>
<protein>
    <recommendedName>
        <fullName evidence="4">PilN domain-containing protein</fullName>
    </recommendedName>
</protein>
<dbReference type="AlphaFoldDB" id="A0A2H0V6M2"/>
<evidence type="ECO:0000313" key="2">
    <source>
        <dbReference type="EMBL" id="PIR94718.1"/>
    </source>
</evidence>
<feature type="non-terminal residue" evidence="2">
    <location>
        <position position="1"/>
    </location>
</feature>
<proteinExistence type="predicted"/>
<keyword evidence="1" id="KW-1133">Transmembrane helix</keyword>
<evidence type="ECO:0000313" key="3">
    <source>
        <dbReference type="Proteomes" id="UP000228614"/>
    </source>
</evidence>
<reference evidence="3" key="1">
    <citation type="submission" date="2017-09" db="EMBL/GenBank/DDBJ databases">
        <title>Depth-based differentiation of microbial function through sediment-hosted aquifers and enrichment of novel symbionts in the deep terrestrial subsurface.</title>
        <authorList>
            <person name="Probst A.J."/>
            <person name="Ladd B."/>
            <person name="Jarett J.K."/>
            <person name="Geller-Mcgrath D.E."/>
            <person name="Sieber C.M.K."/>
            <person name="Emerson J.B."/>
            <person name="Anantharaman K."/>
            <person name="Thomas B.C."/>
            <person name="Malmstrom R."/>
            <person name="Stieglmeier M."/>
            <person name="Klingl A."/>
            <person name="Woyke T."/>
            <person name="Ryan C.M."/>
            <person name="Banfield J.F."/>
        </authorList>
    </citation>
    <scope>NUCLEOTIDE SEQUENCE [LARGE SCALE GENOMIC DNA]</scope>
</reference>
<evidence type="ECO:0000256" key="1">
    <source>
        <dbReference type="SAM" id="Phobius"/>
    </source>
</evidence>
<comment type="caution">
    <text evidence="2">The sequence shown here is derived from an EMBL/GenBank/DDBJ whole genome shotgun (WGS) entry which is preliminary data.</text>
</comment>
<keyword evidence="1" id="KW-0472">Membrane</keyword>
<gene>
    <name evidence="2" type="ORF">COT95_02650</name>
</gene>
<sequence length="173" mass="19756">SLNLLSNEQKQELRIKKINLIIKKIMICLIITAIIIALLLFAAKTMLANSLDNINNTSYASSYWFNKEIIHVNNLIEFIEHISVNHKFWSEALIEMSENTPDGIIFSTLQINTLSNMLLITGIAQTRDSLLIFKDNLNKSIFFDNVNIPIQNLAEKTDINFSLSANFKIENLQ</sequence>
<dbReference type="Proteomes" id="UP000228614">
    <property type="component" value="Unassembled WGS sequence"/>
</dbReference>
<dbReference type="EMBL" id="PFAN01000131">
    <property type="protein sequence ID" value="PIR94718.1"/>
    <property type="molecule type" value="Genomic_DNA"/>
</dbReference>
<organism evidence="2 3">
    <name type="scientific">Candidatus Falkowbacteria bacterium CG10_big_fil_rev_8_21_14_0_10_37_6</name>
    <dbReference type="NCBI Taxonomy" id="1974563"/>
    <lineage>
        <taxon>Bacteria</taxon>
        <taxon>Candidatus Falkowiibacteriota</taxon>
    </lineage>
</organism>
<name>A0A2H0V6M2_9BACT</name>
<dbReference type="InterPro" id="IPR007813">
    <property type="entry name" value="PilN"/>
</dbReference>
<keyword evidence="1" id="KW-0812">Transmembrane</keyword>